<dbReference type="Gene3D" id="3.20.20.30">
    <property type="entry name" value="Luciferase-like domain"/>
    <property type="match status" value="1"/>
</dbReference>
<dbReference type="InterPro" id="IPR050564">
    <property type="entry name" value="F420-G6PD/mer"/>
</dbReference>
<evidence type="ECO:0000256" key="1">
    <source>
        <dbReference type="ARBA" id="ARBA00023002"/>
    </source>
</evidence>
<evidence type="ECO:0000313" key="3">
    <source>
        <dbReference type="EMBL" id="CAA0105340.1"/>
    </source>
</evidence>
<dbReference type="PANTHER" id="PTHR43244">
    <property type="match status" value="1"/>
</dbReference>
<dbReference type="InterPro" id="IPR019951">
    <property type="entry name" value="F420_OxRdatse_Rv3520c_pred"/>
</dbReference>
<accession>A0A5S9PLZ1</accession>
<feature type="domain" description="Luciferase-like" evidence="2">
    <location>
        <begin position="21"/>
        <end position="322"/>
    </location>
</feature>
<protein>
    <submittedName>
        <fullName evidence="3">Coenzyme F420-dependent oxidoreductase</fullName>
        <ecNumber evidence="3">1.-.-.-</ecNumber>
    </submittedName>
</protein>
<dbReference type="SUPFAM" id="SSF51679">
    <property type="entry name" value="Bacterial luciferase-like"/>
    <property type="match status" value="1"/>
</dbReference>
<dbReference type="OrthoDB" id="7903015at2"/>
<dbReference type="NCBIfam" id="TIGR03559">
    <property type="entry name" value="F420_Rv3520c"/>
    <property type="match status" value="1"/>
</dbReference>
<dbReference type="InterPro" id="IPR011251">
    <property type="entry name" value="Luciferase-like_dom"/>
</dbReference>
<dbReference type="AlphaFoldDB" id="A0A5S9PLZ1"/>
<dbReference type="GO" id="GO:0016705">
    <property type="term" value="F:oxidoreductase activity, acting on paired donors, with incorporation or reduction of molecular oxygen"/>
    <property type="evidence" value="ECO:0007669"/>
    <property type="project" value="InterPro"/>
</dbReference>
<gene>
    <name evidence="3" type="ORF">DPBNPPHM_01170</name>
</gene>
<reference evidence="3 4" key="1">
    <citation type="submission" date="2019-11" db="EMBL/GenBank/DDBJ databases">
        <authorList>
            <person name="Holert J."/>
        </authorList>
    </citation>
    <scope>NUCLEOTIDE SEQUENCE [LARGE SCALE GENOMIC DNA]</scope>
    <source>
        <strain evidence="3">BC5_2</strain>
    </source>
</reference>
<keyword evidence="1 3" id="KW-0560">Oxidoreductase</keyword>
<dbReference type="Proteomes" id="UP000434580">
    <property type="component" value="Unassembled WGS sequence"/>
</dbReference>
<dbReference type="CDD" id="cd01097">
    <property type="entry name" value="Tetrahydromethanopterin_reductase"/>
    <property type="match status" value="1"/>
</dbReference>
<dbReference type="InterPro" id="IPR036661">
    <property type="entry name" value="Luciferase-like_sf"/>
</dbReference>
<evidence type="ECO:0000313" key="4">
    <source>
        <dbReference type="Proteomes" id="UP000434580"/>
    </source>
</evidence>
<proteinExistence type="predicted"/>
<evidence type="ECO:0000259" key="2">
    <source>
        <dbReference type="Pfam" id="PF00296"/>
    </source>
</evidence>
<dbReference type="PANTHER" id="PTHR43244:SF1">
    <property type="entry name" value="5,10-METHYLENETETRAHYDROMETHANOPTERIN REDUCTASE"/>
    <property type="match status" value="1"/>
</dbReference>
<name>A0A5S9PLZ1_9GAMM</name>
<organism evidence="3 4">
    <name type="scientific">BD1-7 clade bacterium</name>
    <dbReference type="NCBI Taxonomy" id="2029982"/>
    <lineage>
        <taxon>Bacteria</taxon>
        <taxon>Pseudomonadati</taxon>
        <taxon>Pseudomonadota</taxon>
        <taxon>Gammaproteobacteria</taxon>
        <taxon>Cellvibrionales</taxon>
        <taxon>Spongiibacteraceae</taxon>
        <taxon>BD1-7 clade</taxon>
    </lineage>
</organism>
<dbReference type="Pfam" id="PF00296">
    <property type="entry name" value="Bac_luciferase"/>
    <property type="match status" value="1"/>
</dbReference>
<dbReference type="EMBL" id="CACSII010000012">
    <property type="protein sequence ID" value="CAA0105340.1"/>
    <property type="molecule type" value="Genomic_DNA"/>
</dbReference>
<dbReference type="EC" id="1.-.-.-" evidence="3"/>
<sequence length="347" mass="37860">MLKLGLAIDWGKPRVAIDLPLIKHAERLGFDSVWASEAYGSDALTPLAFIAGQTQHIRLGTGIAQVAARQPAAMAMAMATLDQLAGDGRMICGLGMSGPQVVEGWYGLPWRQPRAYLRDYVAILRKQWQRQGPLVHDGERIQLPYAGDDGAGLGKPLKSILHANPDIPVYLGTGSRSMVELTSEVADGWLPFGFVPGMYEHYKPWLEAGFARGKRDSEAFAVVGGCDLVVTKDIKAAIDALKPTIAFYVGGMGAKTKNFHKDLMIRRGYPDAAQAIQTAFLQGDMPAAIAAVPDEYVDDAALIGDRQRLKTRFQRWLDSGATDLILHRVDEESLPIIAEIADLKPRQ</sequence>